<reference evidence="3" key="1">
    <citation type="submission" date="2023-06" db="EMBL/GenBank/DDBJ databases">
        <title>Genomic analysis of the entomopathogenic nematode Steinernema hermaphroditum.</title>
        <authorList>
            <person name="Schwarz E.M."/>
            <person name="Heppert J.K."/>
            <person name="Baniya A."/>
            <person name="Schwartz H.T."/>
            <person name="Tan C.-H."/>
            <person name="Antoshechkin I."/>
            <person name="Sternberg P.W."/>
            <person name="Goodrich-Blair H."/>
            <person name="Dillman A.R."/>
        </authorList>
    </citation>
    <scope>NUCLEOTIDE SEQUENCE</scope>
    <source>
        <strain evidence="3">PS9179</strain>
        <tissue evidence="3">Whole animal</tissue>
    </source>
</reference>
<feature type="compositionally biased region" description="Polar residues" evidence="1">
    <location>
        <begin position="226"/>
        <end position="239"/>
    </location>
</feature>
<proteinExistence type="predicted"/>
<dbReference type="AlphaFoldDB" id="A0AA39I988"/>
<comment type="caution">
    <text evidence="3">The sequence shown here is derived from an EMBL/GenBank/DDBJ whole genome shotgun (WGS) entry which is preliminary data.</text>
</comment>
<feature type="compositionally biased region" description="Basic and acidic residues" evidence="1">
    <location>
        <begin position="202"/>
        <end position="225"/>
    </location>
</feature>
<gene>
    <name evidence="3" type="ORF">QR680_014149</name>
</gene>
<accession>A0AA39I988</accession>
<keyword evidence="4" id="KW-1185">Reference proteome</keyword>
<evidence type="ECO:0000256" key="2">
    <source>
        <dbReference type="SAM" id="Phobius"/>
    </source>
</evidence>
<dbReference type="EMBL" id="JAUCMV010000002">
    <property type="protein sequence ID" value="KAK0419445.1"/>
    <property type="molecule type" value="Genomic_DNA"/>
</dbReference>
<keyword evidence="2" id="KW-0472">Membrane</keyword>
<feature type="transmembrane region" description="Helical" evidence="2">
    <location>
        <begin position="20"/>
        <end position="40"/>
    </location>
</feature>
<protein>
    <submittedName>
        <fullName evidence="3">Uncharacterized protein</fullName>
    </submittedName>
</protein>
<evidence type="ECO:0000256" key="1">
    <source>
        <dbReference type="SAM" id="MobiDB-lite"/>
    </source>
</evidence>
<evidence type="ECO:0000313" key="3">
    <source>
        <dbReference type="EMBL" id="KAK0419445.1"/>
    </source>
</evidence>
<evidence type="ECO:0000313" key="4">
    <source>
        <dbReference type="Proteomes" id="UP001175271"/>
    </source>
</evidence>
<sequence length="251" mass="27730">MSSEHQLPSYSHFLLTNSTFWCGVTLFIVAASTFMALWIFDCMTKNAVKKSPRIHYDCKGFSSNELHLLNVSNVKNSSISSCSIARKGPCQLMQAQGLQLRSCNLPASEPVSRPPNMSKTPEPFNIVEVFEYIDLTNLPIHVISEYPASSIVALSNVANMTEKVNPDTKKTLQSKVINELPKASTTKETSEKSKTSTAKTAELIEKGTNRKENKSIVKSEEKTQEKGSSTGKSSVTLKSAKSELRSEDVFR</sequence>
<keyword evidence="2" id="KW-1133">Transmembrane helix</keyword>
<keyword evidence="2" id="KW-0812">Transmembrane</keyword>
<organism evidence="3 4">
    <name type="scientific">Steinernema hermaphroditum</name>
    <dbReference type="NCBI Taxonomy" id="289476"/>
    <lineage>
        <taxon>Eukaryota</taxon>
        <taxon>Metazoa</taxon>
        <taxon>Ecdysozoa</taxon>
        <taxon>Nematoda</taxon>
        <taxon>Chromadorea</taxon>
        <taxon>Rhabditida</taxon>
        <taxon>Tylenchina</taxon>
        <taxon>Panagrolaimomorpha</taxon>
        <taxon>Strongyloidoidea</taxon>
        <taxon>Steinernematidae</taxon>
        <taxon>Steinernema</taxon>
    </lineage>
</organism>
<feature type="compositionally biased region" description="Basic and acidic residues" evidence="1">
    <location>
        <begin position="240"/>
        <end position="251"/>
    </location>
</feature>
<dbReference type="Proteomes" id="UP001175271">
    <property type="component" value="Unassembled WGS sequence"/>
</dbReference>
<name>A0AA39I988_9BILA</name>
<feature type="region of interest" description="Disordered" evidence="1">
    <location>
        <begin position="165"/>
        <end position="251"/>
    </location>
</feature>